<accession>A0AAV4WNF7</accession>
<gene>
    <name evidence="1" type="ORF">CDAR_278171</name>
</gene>
<organism evidence="1 2">
    <name type="scientific">Caerostris darwini</name>
    <dbReference type="NCBI Taxonomy" id="1538125"/>
    <lineage>
        <taxon>Eukaryota</taxon>
        <taxon>Metazoa</taxon>
        <taxon>Ecdysozoa</taxon>
        <taxon>Arthropoda</taxon>
        <taxon>Chelicerata</taxon>
        <taxon>Arachnida</taxon>
        <taxon>Araneae</taxon>
        <taxon>Araneomorphae</taxon>
        <taxon>Entelegynae</taxon>
        <taxon>Araneoidea</taxon>
        <taxon>Araneidae</taxon>
        <taxon>Caerostris</taxon>
    </lineage>
</organism>
<dbReference type="EMBL" id="BPLQ01014930">
    <property type="protein sequence ID" value="GIY84352.1"/>
    <property type="molecule type" value="Genomic_DNA"/>
</dbReference>
<comment type="caution">
    <text evidence="1">The sequence shown here is derived from an EMBL/GenBank/DDBJ whole genome shotgun (WGS) entry which is preliminary data.</text>
</comment>
<protein>
    <submittedName>
        <fullName evidence="1">Uncharacterized protein</fullName>
    </submittedName>
</protein>
<name>A0AAV4WNF7_9ARAC</name>
<dbReference type="AlphaFoldDB" id="A0AAV4WNF7"/>
<evidence type="ECO:0000313" key="1">
    <source>
        <dbReference type="EMBL" id="GIY84352.1"/>
    </source>
</evidence>
<keyword evidence="2" id="KW-1185">Reference proteome</keyword>
<sequence length="93" mass="10467">MEPDSVMVHPLDSDMEQVSDLDWVMEESVDLVLVAQTRSNAFRVSSGAVRMRIPDPYSTNGYITIPEGADLAGLEYKYSTPVSEKHHYSVQFE</sequence>
<dbReference type="Proteomes" id="UP001054837">
    <property type="component" value="Unassembled WGS sequence"/>
</dbReference>
<proteinExistence type="predicted"/>
<evidence type="ECO:0000313" key="2">
    <source>
        <dbReference type="Proteomes" id="UP001054837"/>
    </source>
</evidence>
<reference evidence="1 2" key="1">
    <citation type="submission" date="2021-06" db="EMBL/GenBank/DDBJ databases">
        <title>Caerostris darwini draft genome.</title>
        <authorList>
            <person name="Kono N."/>
            <person name="Arakawa K."/>
        </authorList>
    </citation>
    <scope>NUCLEOTIDE SEQUENCE [LARGE SCALE GENOMIC DNA]</scope>
</reference>